<evidence type="ECO:0000313" key="4">
    <source>
        <dbReference type="Proteomes" id="UP000218231"/>
    </source>
</evidence>
<dbReference type="AlphaFoldDB" id="A0A2A2JWM6"/>
<keyword evidence="4" id="KW-1185">Reference proteome</keyword>
<organism evidence="3 4">
    <name type="scientific">Diploscapter pachys</name>
    <dbReference type="NCBI Taxonomy" id="2018661"/>
    <lineage>
        <taxon>Eukaryota</taxon>
        <taxon>Metazoa</taxon>
        <taxon>Ecdysozoa</taxon>
        <taxon>Nematoda</taxon>
        <taxon>Chromadorea</taxon>
        <taxon>Rhabditida</taxon>
        <taxon>Rhabditina</taxon>
        <taxon>Rhabditomorpha</taxon>
        <taxon>Rhabditoidea</taxon>
        <taxon>Rhabditidae</taxon>
        <taxon>Diploscapter</taxon>
    </lineage>
</organism>
<feature type="region of interest" description="Disordered" evidence="1">
    <location>
        <begin position="22"/>
        <end position="47"/>
    </location>
</feature>
<proteinExistence type="predicted"/>
<dbReference type="Proteomes" id="UP000218231">
    <property type="component" value="Unassembled WGS sequence"/>
</dbReference>
<comment type="caution">
    <text evidence="3">The sequence shown here is derived from an EMBL/GenBank/DDBJ whole genome shotgun (WGS) entry which is preliminary data.</text>
</comment>
<evidence type="ECO:0000256" key="1">
    <source>
        <dbReference type="SAM" id="MobiDB-lite"/>
    </source>
</evidence>
<evidence type="ECO:0000259" key="2">
    <source>
        <dbReference type="Pfam" id="PF20026"/>
    </source>
</evidence>
<dbReference type="EMBL" id="LIAE01010164">
    <property type="protein sequence ID" value="PAV66084.1"/>
    <property type="molecule type" value="Genomic_DNA"/>
</dbReference>
<dbReference type="Pfam" id="PF20026">
    <property type="entry name" value="DUF6434"/>
    <property type="match status" value="1"/>
</dbReference>
<dbReference type="InterPro" id="IPR045492">
    <property type="entry name" value="DUF6434"/>
</dbReference>
<gene>
    <name evidence="3" type="ORF">WR25_08773</name>
</gene>
<reference evidence="3 4" key="1">
    <citation type="journal article" date="2017" name="Curr. Biol.">
        <title>Genome architecture and evolution of a unichromosomal asexual nematode.</title>
        <authorList>
            <person name="Fradin H."/>
            <person name="Zegar C."/>
            <person name="Gutwein M."/>
            <person name="Lucas J."/>
            <person name="Kovtun M."/>
            <person name="Corcoran D."/>
            <person name="Baugh L.R."/>
            <person name="Kiontke K."/>
            <person name="Gunsalus K."/>
            <person name="Fitch D.H."/>
            <person name="Piano F."/>
        </authorList>
    </citation>
    <scope>NUCLEOTIDE SEQUENCE [LARGE SCALE GENOMIC DNA]</scope>
    <source>
        <strain evidence="3">PF1309</strain>
    </source>
</reference>
<accession>A0A2A2JWM6</accession>
<evidence type="ECO:0000313" key="3">
    <source>
        <dbReference type="EMBL" id="PAV66084.1"/>
    </source>
</evidence>
<feature type="domain" description="DUF6434" evidence="2">
    <location>
        <begin position="66"/>
        <end position="128"/>
    </location>
</feature>
<protein>
    <recommendedName>
        <fullName evidence="2">DUF6434 domain-containing protein</fullName>
    </recommendedName>
</protein>
<sequence length="131" mass="15192">MRRIQKIVQQRRRQLHVHLPPSELNASSCDDGSRIAKPARPPQKRQTISDARLQRTWPPKVVEMSFDWHAGPITRTTLLDKNYRNTQKVRQFLLGECGAAFKFDRTFMAWIKSGAPSTMGDVADEWMRTRS</sequence>
<name>A0A2A2JWM6_9BILA</name>